<reference evidence="1 2" key="1">
    <citation type="submission" date="2023-11" db="EMBL/GenBank/DDBJ databases">
        <authorList>
            <person name="Hedman E."/>
            <person name="Englund M."/>
            <person name="Stromberg M."/>
            <person name="Nyberg Akerstrom W."/>
            <person name="Nylinder S."/>
            <person name="Jareborg N."/>
            <person name="Kallberg Y."/>
            <person name="Kronander E."/>
        </authorList>
    </citation>
    <scope>NUCLEOTIDE SEQUENCE [LARGE SCALE GENOMIC DNA]</scope>
</reference>
<proteinExistence type="predicted"/>
<protein>
    <submittedName>
        <fullName evidence="1">Uncharacterized protein</fullName>
    </submittedName>
</protein>
<keyword evidence="2" id="KW-1185">Reference proteome</keyword>
<comment type="caution">
    <text evidence="1">The sequence shown here is derived from an EMBL/GenBank/DDBJ whole genome shotgun (WGS) entry which is preliminary data.</text>
</comment>
<evidence type="ECO:0000313" key="1">
    <source>
        <dbReference type="EMBL" id="CAK1585948.1"/>
    </source>
</evidence>
<dbReference type="Proteomes" id="UP001314205">
    <property type="component" value="Unassembled WGS sequence"/>
</dbReference>
<accession>A0AAV1KTA9</accession>
<evidence type="ECO:0000313" key="2">
    <source>
        <dbReference type="Proteomes" id="UP001314205"/>
    </source>
</evidence>
<name>A0AAV1KTA9_9NEOP</name>
<sequence length="80" mass="9378">MFAILVVFMRELRLLNSGWFILYSNLLARNLETIIQIIQISYGVIAEQEEFQIIAIHTNVNFNSLRINSVFDSQILFKRS</sequence>
<gene>
    <name evidence="1" type="ORF">PARMNEM_LOCUS6966</name>
</gene>
<dbReference type="AlphaFoldDB" id="A0AAV1KTA9"/>
<dbReference type="EMBL" id="CAVLGL010000080">
    <property type="protein sequence ID" value="CAK1585948.1"/>
    <property type="molecule type" value="Genomic_DNA"/>
</dbReference>
<organism evidence="1 2">
    <name type="scientific">Parnassius mnemosyne</name>
    <name type="common">clouded apollo</name>
    <dbReference type="NCBI Taxonomy" id="213953"/>
    <lineage>
        <taxon>Eukaryota</taxon>
        <taxon>Metazoa</taxon>
        <taxon>Ecdysozoa</taxon>
        <taxon>Arthropoda</taxon>
        <taxon>Hexapoda</taxon>
        <taxon>Insecta</taxon>
        <taxon>Pterygota</taxon>
        <taxon>Neoptera</taxon>
        <taxon>Endopterygota</taxon>
        <taxon>Lepidoptera</taxon>
        <taxon>Glossata</taxon>
        <taxon>Ditrysia</taxon>
        <taxon>Papilionoidea</taxon>
        <taxon>Papilionidae</taxon>
        <taxon>Parnassiinae</taxon>
        <taxon>Parnassini</taxon>
        <taxon>Parnassius</taxon>
        <taxon>Driopa</taxon>
    </lineage>
</organism>